<dbReference type="Proteomes" id="UP000085678">
    <property type="component" value="Unplaced"/>
</dbReference>
<reference evidence="7" key="1">
    <citation type="submission" date="2025-08" db="UniProtKB">
        <authorList>
            <consortium name="RefSeq"/>
        </authorList>
    </citation>
    <scope>IDENTIFICATION</scope>
    <source>
        <tissue evidence="7">Gonads</tissue>
    </source>
</reference>
<dbReference type="SUPFAM" id="SSF52833">
    <property type="entry name" value="Thioredoxin-like"/>
    <property type="match status" value="1"/>
</dbReference>
<dbReference type="InterPro" id="IPR000889">
    <property type="entry name" value="Glutathione_peroxidase"/>
</dbReference>
<dbReference type="InParanoid" id="A0A1S3HEV0"/>
<dbReference type="OrthoDB" id="446890at2759"/>
<dbReference type="PRINTS" id="PR01011">
    <property type="entry name" value="GLUTPROXDASE"/>
</dbReference>
<name>A0A1S3HEV0_LINAN</name>
<dbReference type="Gene3D" id="3.40.30.10">
    <property type="entry name" value="Glutaredoxin"/>
    <property type="match status" value="1"/>
</dbReference>
<dbReference type="STRING" id="7574.A0A1S3HEV0"/>
<sequence length="200" mass="22291">MERLLGLSLLLCLPGTLGQISQCDSSKGSIHQFTDNALADNRTVGLGRTPQYFGLNALVQEHGRYFDIIGYPCNQFGLQEPGENATEIFAGLKFVRPGKGFQPNFILMAKTEVNGPNENPVYTFLKSACPPATETIGDPKRLFWTPIKVNDITWNFEKFLLDHFGRPRYRVASAVNPLDPRVKELVSNLVSQARLGNQSY</sequence>
<feature type="chain" id="PRO_5030033797" description="Glutathione peroxidase" evidence="5">
    <location>
        <begin position="19"/>
        <end position="200"/>
    </location>
</feature>
<protein>
    <recommendedName>
        <fullName evidence="4">Glutathione peroxidase</fullName>
    </recommendedName>
</protein>
<dbReference type="RefSeq" id="XP_013384036.2">
    <property type="nucleotide sequence ID" value="XM_013528582.2"/>
</dbReference>
<evidence type="ECO:0000313" key="6">
    <source>
        <dbReference type="Proteomes" id="UP000085678"/>
    </source>
</evidence>
<organism evidence="6 7">
    <name type="scientific">Lingula anatina</name>
    <name type="common">Brachiopod</name>
    <name type="synonym">Lingula unguis</name>
    <dbReference type="NCBI Taxonomy" id="7574"/>
    <lineage>
        <taxon>Eukaryota</taxon>
        <taxon>Metazoa</taxon>
        <taxon>Spiralia</taxon>
        <taxon>Lophotrochozoa</taxon>
        <taxon>Brachiopoda</taxon>
        <taxon>Linguliformea</taxon>
        <taxon>Lingulata</taxon>
        <taxon>Lingulida</taxon>
        <taxon>Linguloidea</taxon>
        <taxon>Lingulidae</taxon>
        <taxon>Lingula</taxon>
    </lineage>
</organism>
<keyword evidence="6" id="KW-1185">Reference proteome</keyword>
<dbReference type="Pfam" id="PF00255">
    <property type="entry name" value="GSHPx"/>
    <property type="match status" value="1"/>
</dbReference>
<dbReference type="OMA" id="DCNGEDE"/>
<dbReference type="KEGG" id="lak:106154272"/>
<proteinExistence type="inferred from homology"/>
<keyword evidence="3 4" id="KW-0560">Oxidoreductase</keyword>
<comment type="similarity">
    <text evidence="1 4">Belongs to the glutathione peroxidase family.</text>
</comment>
<dbReference type="PANTHER" id="PTHR11592:SF81">
    <property type="entry name" value="GLUTATHIONE PEROXIDASE"/>
    <property type="match status" value="1"/>
</dbReference>
<evidence type="ECO:0000256" key="4">
    <source>
        <dbReference type="RuleBase" id="RU000499"/>
    </source>
</evidence>
<gene>
    <name evidence="7" type="primary">LOC106154272</name>
</gene>
<dbReference type="PANTHER" id="PTHR11592">
    <property type="entry name" value="GLUTATHIONE PEROXIDASE"/>
    <property type="match status" value="1"/>
</dbReference>
<accession>A0A1S3HEV0</accession>
<evidence type="ECO:0000313" key="7">
    <source>
        <dbReference type="RefSeq" id="XP_013384036.2"/>
    </source>
</evidence>
<dbReference type="AlphaFoldDB" id="A0A1S3HEV0"/>
<evidence type="ECO:0000256" key="3">
    <source>
        <dbReference type="ARBA" id="ARBA00023002"/>
    </source>
</evidence>
<keyword evidence="2 4" id="KW-0575">Peroxidase</keyword>
<dbReference type="GeneID" id="106154272"/>
<evidence type="ECO:0000256" key="5">
    <source>
        <dbReference type="SAM" id="SignalP"/>
    </source>
</evidence>
<evidence type="ECO:0000256" key="2">
    <source>
        <dbReference type="ARBA" id="ARBA00022559"/>
    </source>
</evidence>
<dbReference type="GO" id="GO:0004602">
    <property type="term" value="F:glutathione peroxidase activity"/>
    <property type="evidence" value="ECO:0007669"/>
    <property type="project" value="TreeGrafter"/>
</dbReference>
<dbReference type="PROSITE" id="PS51355">
    <property type="entry name" value="GLUTATHIONE_PEROXID_3"/>
    <property type="match status" value="1"/>
</dbReference>
<evidence type="ECO:0000256" key="1">
    <source>
        <dbReference type="ARBA" id="ARBA00006926"/>
    </source>
</evidence>
<keyword evidence="5" id="KW-0732">Signal</keyword>
<dbReference type="InterPro" id="IPR036249">
    <property type="entry name" value="Thioredoxin-like_sf"/>
</dbReference>
<feature type="signal peptide" evidence="5">
    <location>
        <begin position="1"/>
        <end position="18"/>
    </location>
</feature>
<dbReference type="GO" id="GO:0006979">
    <property type="term" value="P:response to oxidative stress"/>
    <property type="evidence" value="ECO:0007669"/>
    <property type="project" value="InterPro"/>
</dbReference>